<proteinExistence type="predicted"/>
<reference evidence="4" key="1">
    <citation type="journal article" date="2014" name="Int. J. Syst. Evol. Microbiol.">
        <title>Complete genome sequence of Corynebacterium casei LMG S-19264T (=DSM 44701T), isolated from a smear-ripened cheese.</title>
        <authorList>
            <consortium name="US DOE Joint Genome Institute (JGI-PGF)"/>
            <person name="Walter F."/>
            <person name="Albersmeier A."/>
            <person name="Kalinowski J."/>
            <person name="Ruckert C."/>
        </authorList>
    </citation>
    <scope>NUCLEOTIDE SEQUENCE</scope>
    <source>
        <strain evidence="4">JCM 13064</strain>
    </source>
</reference>
<dbReference type="PANTHER" id="PTHR34216">
    <property type="match status" value="1"/>
</dbReference>
<evidence type="ECO:0000313" key="4">
    <source>
        <dbReference type="EMBL" id="GGK76358.1"/>
    </source>
</evidence>
<dbReference type="PROSITE" id="PS51677">
    <property type="entry name" value="NODB"/>
    <property type="match status" value="1"/>
</dbReference>
<dbReference type="GO" id="GO:0005576">
    <property type="term" value="C:extracellular region"/>
    <property type="evidence" value="ECO:0007669"/>
    <property type="project" value="UniProtKB-SubCell"/>
</dbReference>
<accession>A0A917QZ66</accession>
<dbReference type="CDD" id="cd10918">
    <property type="entry name" value="CE4_NodB_like_5s_6s"/>
    <property type="match status" value="1"/>
</dbReference>
<evidence type="ECO:0000256" key="1">
    <source>
        <dbReference type="ARBA" id="ARBA00004613"/>
    </source>
</evidence>
<dbReference type="Pfam" id="PF01522">
    <property type="entry name" value="Polysacc_deac_1"/>
    <property type="match status" value="1"/>
</dbReference>
<dbReference type="InterPro" id="IPR002509">
    <property type="entry name" value="NODB_dom"/>
</dbReference>
<dbReference type="GO" id="GO:0016810">
    <property type="term" value="F:hydrolase activity, acting on carbon-nitrogen (but not peptide) bonds"/>
    <property type="evidence" value="ECO:0007669"/>
    <property type="project" value="InterPro"/>
</dbReference>
<dbReference type="SUPFAM" id="SSF88713">
    <property type="entry name" value="Glycoside hydrolase/deacetylase"/>
    <property type="match status" value="1"/>
</dbReference>
<reference evidence="4" key="2">
    <citation type="submission" date="2020-09" db="EMBL/GenBank/DDBJ databases">
        <authorList>
            <person name="Sun Q."/>
            <person name="Ohkuma M."/>
        </authorList>
    </citation>
    <scope>NUCLEOTIDE SEQUENCE</scope>
    <source>
        <strain evidence="4">JCM 13064</strain>
    </source>
</reference>
<evidence type="ECO:0000256" key="2">
    <source>
        <dbReference type="ARBA" id="ARBA00022729"/>
    </source>
</evidence>
<organism evidence="4 5">
    <name type="scientific">Sphaerisporangium melleum</name>
    <dbReference type="NCBI Taxonomy" id="321316"/>
    <lineage>
        <taxon>Bacteria</taxon>
        <taxon>Bacillati</taxon>
        <taxon>Actinomycetota</taxon>
        <taxon>Actinomycetes</taxon>
        <taxon>Streptosporangiales</taxon>
        <taxon>Streptosporangiaceae</taxon>
        <taxon>Sphaerisporangium</taxon>
    </lineage>
</organism>
<gene>
    <name evidence="4" type="ORF">GCM10007964_18890</name>
</gene>
<dbReference type="AlphaFoldDB" id="A0A917QZ66"/>
<dbReference type="Proteomes" id="UP000645217">
    <property type="component" value="Unassembled WGS sequence"/>
</dbReference>
<sequence length="266" mass="29349">MRVPILMYHSVTDRPNSATRPLAVRPSVFESQMTYLKDRGFTALTLGDLVATLYGTGGAPVPDRPVVITFDDGYADFHGEALPVLERLDFPATVFLTSGWVSDAGRDAAGRPLDKMLSWSQAREAVSCGVEIAGHSHSHPQLDQLPDAALRQELRRNKALLEDKVGRPVATMAYPYGYSSARVRKEVRKAGYWAACAVANALAGDDDDVMALPRLTVSRSTTMNRFRRAVEGRGVPIIYLKEHALTKGYAMVRRTRYGLRQVVGRE</sequence>
<dbReference type="Gene3D" id="3.20.20.370">
    <property type="entry name" value="Glycoside hydrolase/deacetylase"/>
    <property type="match status" value="1"/>
</dbReference>
<keyword evidence="2" id="KW-0732">Signal</keyword>
<name>A0A917QZ66_9ACTN</name>
<dbReference type="RefSeq" id="WP_189162561.1">
    <property type="nucleotide sequence ID" value="NZ_BMNT01000008.1"/>
</dbReference>
<protein>
    <submittedName>
        <fullName evidence="4">Polysaccharide deacetylase</fullName>
    </submittedName>
</protein>
<dbReference type="GO" id="GO:0005975">
    <property type="term" value="P:carbohydrate metabolic process"/>
    <property type="evidence" value="ECO:0007669"/>
    <property type="project" value="InterPro"/>
</dbReference>
<dbReference type="InterPro" id="IPR011330">
    <property type="entry name" value="Glyco_hydro/deAcase_b/a-brl"/>
</dbReference>
<evidence type="ECO:0000313" key="5">
    <source>
        <dbReference type="Proteomes" id="UP000645217"/>
    </source>
</evidence>
<dbReference type="EMBL" id="BMNT01000008">
    <property type="protein sequence ID" value="GGK76358.1"/>
    <property type="molecule type" value="Genomic_DNA"/>
</dbReference>
<dbReference type="PANTHER" id="PTHR34216:SF3">
    <property type="entry name" value="POLY-BETA-1,6-N-ACETYL-D-GLUCOSAMINE N-DEACETYLASE"/>
    <property type="match status" value="1"/>
</dbReference>
<comment type="subcellular location">
    <subcellularLocation>
        <location evidence="1">Secreted</location>
    </subcellularLocation>
</comment>
<evidence type="ECO:0000259" key="3">
    <source>
        <dbReference type="PROSITE" id="PS51677"/>
    </source>
</evidence>
<keyword evidence="5" id="KW-1185">Reference proteome</keyword>
<feature type="domain" description="NodB homology" evidence="3">
    <location>
        <begin position="64"/>
        <end position="266"/>
    </location>
</feature>
<dbReference type="InterPro" id="IPR051398">
    <property type="entry name" value="Polysacch_Deacetylase"/>
</dbReference>
<comment type="caution">
    <text evidence="4">The sequence shown here is derived from an EMBL/GenBank/DDBJ whole genome shotgun (WGS) entry which is preliminary data.</text>
</comment>